<dbReference type="GO" id="GO:0030964">
    <property type="term" value="C:NADH dehydrogenase complex"/>
    <property type="evidence" value="ECO:0007669"/>
    <property type="project" value="TreeGrafter"/>
</dbReference>
<reference evidence="10" key="1">
    <citation type="journal article" date="2015" name="Zool. Scr.">
        <title>Mitochondrial genomes advance phylogenetic hypotheses for Tylenchina (Nematoda: Chromadorea).</title>
        <authorList>
            <person name="Kim J."/>
            <person name="Lee S.-H."/>
            <person name="Gazi M."/>
            <person name="Kim T."/>
            <person name="Jung D."/>
            <person name="Chun J.-Y."/>
            <person name="Kim S."/>
            <person name="Seo T.-K."/>
            <person name="Park C."/>
            <person name="Boldwin J.G."/>
            <person name="Nadler S.A."/>
            <person name="Park J.-K."/>
        </authorList>
    </citation>
    <scope>NUCLEOTIDE SEQUENCE</scope>
</reference>
<proteinExistence type="inferred from homology"/>
<evidence type="ECO:0000256" key="3">
    <source>
        <dbReference type="ARBA" id="ARBA00021007"/>
    </source>
</evidence>
<dbReference type="Gene3D" id="1.20.58.1610">
    <property type="entry name" value="NADH:ubiquinone/plastoquinone oxidoreductase, chain 3"/>
    <property type="match status" value="1"/>
</dbReference>
<dbReference type="InterPro" id="IPR000440">
    <property type="entry name" value="NADH_UbQ/plastoQ_OxRdtase_su3"/>
</dbReference>
<keyword evidence="9" id="KW-0249">Electron transport</keyword>
<evidence type="ECO:0000256" key="7">
    <source>
        <dbReference type="ARBA" id="ARBA00023136"/>
    </source>
</evidence>
<feature type="transmembrane region" description="Helical" evidence="9">
    <location>
        <begin position="54"/>
        <end position="77"/>
    </location>
</feature>
<comment type="function">
    <text evidence="9">Core subunit of the mitochondrial membrane respiratory chain NADH dehydrogenase (Complex I) which catalyzes electron transfer from NADH through the respiratory chain, using ubiquinone as an electron acceptor. Essential for the catalytic activity of complex I.</text>
</comment>
<evidence type="ECO:0000256" key="6">
    <source>
        <dbReference type="ARBA" id="ARBA00022989"/>
    </source>
</evidence>
<dbReference type="EC" id="7.1.1.2" evidence="9"/>
<dbReference type="AlphaFoldDB" id="A0A0H3V313"/>
<dbReference type="Pfam" id="PF00507">
    <property type="entry name" value="Oxidored_q4"/>
    <property type="match status" value="1"/>
</dbReference>
<name>A0A0H3V313_9BILA</name>
<evidence type="ECO:0000256" key="5">
    <source>
        <dbReference type="ARBA" id="ARBA00022692"/>
    </source>
</evidence>
<keyword evidence="4 9" id="KW-0813">Transport</keyword>
<evidence type="ECO:0000256" key="2">
    <source>
        <dbReference type="ARBA" id="ARBA00008472"/>
    </source>
</evidence>
<evidence type="ECO:0000313" key="10">
    <source>
        <dbReference type="EMBL" id="AJI44484.1"/>
    </source>
</evidence>
<dbReference type="GO" id="GO:0008137">
    <property type="term" value="F:NADH dehydrogenase (ubiquinone) activity"/>
    <property type="evidence" value="ECO:0007669"/>
    <property type="project" value="UniProtKB-UniRule"/>
</dbReference>
<geneLocation type="mitochondrion" evidence="10"/>
<evidence type="ECO:0000256" key="4">
    <source>
        <dbReference type="ARBA" id="ARBA00022448"/>
    </source>
</evidence>
<dbReference type="GO" id="GO:0031966">
    <property type="term" value="C:mitochondrial membrane"/>
    <property type="evidence" value="ECO:0007669"/>
    <property type="project" value="UniProtKB-SubCell"/>
</dbReference>
<sequence length="111" mass="12701">MVVIMTMVLIMTGIALLLYALMMLMSYKVHYKSKASQFESGFVKSGSGQPVVSIHFFMVVLMFVIFDFEIVLFLGVVTHSMQSLVSVFVLYLFMLVGLYIEWYTGKLSWMV</sequence>
<evidence type="ECO:0000256" key="1">
    <source>
        <dbReference type="ARBA" id="ARBA00004370"/>
    </source>
</evidence>
<dbReference type="PANTHER" id="PTHR11058">
    <property type="entry name" value="NADH-UBIQUINONE OXIDOREDUCTASE CHAIN 3"/>
    <property type="match status" value="1"/>
</dbReference>
<feature type="transmembrane region" description="Helical" evidence="9">
    <location>
        <begin position="83"/>
        <end position="100"/>
    </location>
</feature>
<feature type="transmembrane region" description="Helical" evidence="9">
    <location>
        <begin position="6"/>
        <end position="27"/>
    </location>
</feature>
<organism evidence="10">
    <name type="scientific">Acrobeles complexus</name>
    <dbReference type="NCBI Taxonomy" id="293684"/>
    <lineage>
        <taxon>Eukaryota</taxon>
        <taxon>Metazoa</taxon>
        <taxon>Ecdysozoa</taxon>
        <taxon>Nematoda</taxon>
        <taxon>Chromadorea</taxon>
        <taxon>Rhabditida</taxon>
        <taxon>Tylenchina</taxon>
        <taxon>Cephalobomorpha</taxon>
        <taxon>Cephaloboidea</taxon>
        <taxon>Cephalobidae</taxon>
        <taxon>Acrobeles</taxon>
    </lineage>
</organism>
<dbReference type="PANTHER" id="PTHR11058:SF9">
    <property type="entry name" value="NADH-UBIQUINONE OXIDOREDUCTASE CHAIN 3"/>
    <property type="match status" value="1"/>
</dbReference>
<accession>A0A0H3V313</accession>
<keyword evidence="9" id="KW-0830">Ubiquinone</keyword>
<comment type="catalytic activity">
    <reaction evidence="8 9">
        <text>a ubiquinone + NADH + 5 H(+)(in) = a ubiquinol + NAD(+) + 4 H(+)(out)</text>
        <dbReference type="Rhea" id="RHEA:29091"/>
        <dbReference type="Rhea" id="RHEA-COMP:9565"/>
        <dbReference type="Rhea" id="RHEA-COMP:9566"/>
        <dbReference type="ChEBI" id="CHEBI:15378"/>
        <dbReference type="ChEBI" id="CHEBI:16389"/>
        <dbReference type="ChEBI" id="CHEBI:17976"/>
        <dbReference type="ChEBI" id="CHEBI:57540"/>
        <dbReference type="ChEBI" id="CHEBI:57945"/>
        <dbReference type="EC" id="7.1.1.2"/>
    </reaction>
</comment>
<keyword evidence="6 9" id="KW-1133">Transmembrane helix</keyword>
<comment type="similarity">
    <text evidence="2 9">Belongs to the complex I subunit 3 family.</text>
</comment>
<keyword evidence="9" id="KW-0679">Respiratory chain</keyword>
<comment type="subcellular location">
    <subcellularLocation>
        <location evidence="1">Membrane</location>
    </subcellularLocation>
    <subcellularLocation>
        <location evidence="9">Mitochondrion membrane</location>
        <topology evidence="9">Multi-pass membrane protein</topology>
    </subcellularLocation>
</comment>
<evidence type="ECO:0000256" key="8">
    <source>
        <dbReference type="ARBA" id="ARBA00049551"/>
    </source>
</evidence>
<keyword evidence="5 9" id="KW-0812">Transmembrane</keyword>
<gene>
    <name evidence="10" type="primary">NAD3</name>
</gene>
<keyword evidence="9" id="KW-1278">Translocase</keyword>
<evidence type="ECO:0000256" key="9">
    <source>
        <dbReference type="RuleBase" id="RU003640"/>
    </source>
</evidence>
<keyword evidence="9 10" id="KW-0496">Mitochondrion</keyword>
<keyword evidence="9" id="KW-0520">NAD</keyword>
<dbReference type="InterPro" id="IPR038430">
    <property type="entry name" value="NDAH_ubi_oxred_su3_sf"/>
</dbReference>
<protein>
    <recommendedName>
        <fullName evidence="3 9">NADH-ubiquinone oxidoreductase chain 3</fullName>
        <ecNumber evidence="9">7.1.1.2</ecNumber>
    </recommendedName>
</protein>
<keyword evidence="7 9" id="KW-0472">Membrane</keyword>
<dbReference type="EMBL" id="KM192361">
    <property type="protein sequence ID" value="AJI44484.1"/>
    <property type="molecule type" value="Genomic_DNA"/>
</dbReference>